<dbReference type="EMBL" id="JAUTXU010000115">
    <property type="protein sequence ID" value="KAK3706969.1"/>
    <property type="molecule type" value="Genomic_DNA"/>
</dbReference>
<sequence>MRELTAPRLFKEVKVKHGWWGGNCSLKALEKSTHVFTLTRTFEMEMYVDDGGKRSRPPKRLCARLATVLPALPKLTRLTLNLPEYQTEPFRKEFQNRAVTLPTAIFGGKERRYSWLDANVDGEYKNRHCFDLIRAAGEARRLRHFELQARWERSFLSAIRKAMPKIQSLALPGTRYEDGIGELLPLFDGFSELKVLGLSNAADLDVGYNPPGCGNVYMGPGGDAVRKSVQEQGRRAEQRVARMVFRRLNGLEELWVGNYDRAKAVRTASRDITEITWDRAYRYASVIGTDRN</sequence>
<gene>
    <name evidence="1" type="ORF">LTR37_012468</name>
</gene>
<dbReference type="Proteomes" id="UP001281147">
    <property type="component" value="Unassembled WGS sequence"/>
</dbReference>
<keyword evidence="2" id="KW-1185">Reference proteome</keyword>
<evidence type="ECO:0000313" key="2">
    <source>
        <dbReference type="Proteomes" id="UP001281147"/>
    </source>
</evidence>
<name>A0ACC3N003_9PEZI</name>
<organism evidence="1 2">
    <name type="scientific">Vermiconidia calcicola</name>
    <dbReference type="NCBI Taxonomy" id="1690605"/>
    <lineage>
        <taxon>Eukaryota</taxon>
        <taxon>Fungi</taxon>
        <taxon>Dikarya</taxon>
        <taxon>Ascomycota</taxon>
        <taxon>Pezizomycotina</taxon>
        <taxon>Dothideomycetes</taxon>
        <taxon>Dothideomycetidae</taxon>
        <taxon>Mycosphaerellales</taxon>
        <taxon>Extremaceae</taxon>
        <taxon>Vermiconidia</taxon>
    </lineage>
</organism>
<evidence type="ECO:0000313" key="1">
    <source>
        <dbReference type="EMBL" id="KAK3706969.1"/>
    </source>
</evidence>
<comment type="caution">
    <text evidence="1">The sequence shown here is derived from an EMBL/GenBank/DDBJ whole genome shotgun (WGS) entry which is preliminary data.</text>
</comment>
<protein>
    <submittedName>
        <fullName evidence="1">Uncharacterized protein</fullName>
    </submittedName>
</protein>
<accession>A0ACC3N003</accession>
<proteinExistence type="predicted"/>
<reference evidence="1" key="1">
    <citation type="submission" date="2023-07" db="EMBL/GenBank/DDBJ databases">
        <title>Black Yeasts Isolated from many extreme environments.</title>
        <authorList>
            <person name="Coleine C."/>
            <person name="Stajich J.E."/>
            <person name="Selbmann L."/>
        </authorList>
    </citation>
    <scope>NUCLEOTIDE SEQUENCE</scope>
    <source>
        <strain evidence="1">CCFEE 5714</strain>
    </source>
</reference>